<dbReference type="Proteomes" id="UP001499979">
    <property type="component" value="Unassembled WGS sequence"/>
</dbReference>
<dbReference type="SUPFAM" id="SSF50969">
    <property type="entry name" value="YVTN repeat-like/Quinoprotein amine dehydrogenase"/>
    <property type="match status" value="1"/>
</dbReference>
<dbReference type="SUPFAM" id="SSF50998">
    <property type="entry name" value="Quinoprotein alcohol dehydrogenase-like"/>
    <property type="match status" value="1"/>
</dbReference>
<reference evidence="2" key="1">
    <citation type="journal article" date="2019" name="Int. J. Syst. Evol. Microbiol.">
        <title>The Global Catalogue of Microorganisms (GCM) 10K type strain sequencing project: providing services to taxonomists for standard genome sequencing and annotation.</title>
        <authorList>
            <consortium name="The Broad Institute Genomics Platform"/>
            <consortium name="The Broad Institute Genome Sequencing Center for Infectious Disease"/>
            <person name="Wu L."/>
            <person name="Ma J."/>
        </authorList>
    </citation>
    <scope>NUCLEOTIDE SEQUENCE [LARGE SCALE GENOMIC DNA]</scope>
    <source>
        <strain evidence="2">JCM 11813</strain>
    </source>
</reference>
<dbReference type="RefSeq" id="WP_343907039.1">
    <property type="nucleotide sequence ID" value="NZ_BAAAJE010000006.1"/>
</dbReference>
<protein>
    <recommendedName>
        <fullName evidence="3">WD40 repeat domain-containing protein</fullName>
    </recommendedName>
</protein>
<dbReference type="InterPro" id="IPR011044">
    <property type="entry name" value="Quino_amine_DH_bsu"/>
</dbReference>
<evidence type="ECO:0000313" key="2">
    <source>
        <dbReference type="Proteomes" id="UP001499979"/>
    </source>
</evidence>
<organism evidence="1 2">
    <name type="scientific">Nocardioides aquiterrae</name>
    <dbReference type="NCBI Taxonomy" id="203799"/>
    <lineage>
        <taxon>Bacteria</taxon>
        <taxon>Bacillati</taxon>
        <taxon>Actinomycetota</taxon>
        <taxon>Actinomycetes</taxon>
        <taxon>Propionibacteriales</taxon>
        <taxon>Nocardioidaceae</taxon>
        <taxon>Nocardioides</taxon>
    </lineage>
</organism>
<keyword evidence="2" id="KW-1185">Reference proteome</keyword>
<dbReference type="EMBL" id="BAAAJE010000006">
    <property type="protein sequence ID" value="GAA1137423.1"/>
    <property type="molecule type" value="Genomic_DNA"/>
</dbReference>
<dbReference type="InterPro" id="IPR011047">
    <property type="entry name" value="Quinoprotein_ADH-like_sf"/>
</dbReference>
<proteinExistence type="predicted"/>
<comment type="caution">
    <text evidence="1">The sequence shown here is derived from an EMBL/GenBank/DDBJ whole genome shotgun (WGS) entry which is preliminary data.</text>
</comment>
<dbReference type="Gene3D" id="2.130.10.10">
    <property type="entry name" value="YVTN repeat-like/Quinoprotein amine dehydrogenase"/>
    <property type="match status" value="1"/>
</dbReference>
<evidence type="ECO:0008006" key="3">
    <source>
        <dbReference type="Google" id="ProtNLM"/>
    </source>
</evidence>
<dbReference type="InterPro" id="IPR015943">
    <property type="entry name" value="WD40/YVTN_repeat-like_dom_sf"/>
</dbReference>
<accession>A0ABP4EZ66</accession>
<gene>
    <name evidence="1" type="ORF">GCM10009606_16730</name>
</gene>
<sequence>MLVTERICRILRTPGGDVVASDAVGRIHLLDPDLNVLRSSPVNRSTTPFYAVLLAGDWVVGRDKLGNIARWDVRTLEMTHWIETRSASDEAGLWEDEEPSLTISRGIVELDGNIYANNGFMQVVVLDLESFSVVDVRSSPSGDVPIEWMCVDLPDVHAVTDKQGNLYLGDLRTNSFPTTLSLDEDANLHRVRYDRLHHRFWVIQDEGSGETALISNGVVTVTPDGRVDQEERFALDDIECLEISGDGTRVYAAGFDGVIEEFDNSGPELRRTRCIGPFSHQVSDLALADDGSIYVLCQNGVLTRIDGAGRVLAQLDFTPHCLWDVDRITTGPDQHAVLHFASDHGVVSAVPTSCKVGPPTLSVVSTLQTGLGFSRRVRTFSDGDGVVIGRSGTVARYGDGGIRWAHPVGGIVHDLSVSADEARVAIAANCGAFELRAADGGQLARHDIDGSPVWACSYLDGGDLVLSTRAGRSVVLTPDRQVRLRFEIGDFPKRMWQHSERTLTVTGGGGIRQFDLTTGELIAHFRESLSNTAENAIFHHGFVYVVTYDSQLAVFREEGEFLGVLEGVLPDFPKALTILPHPSGVDHLVVGGRGGYLSTFRLSEDGTPVPTSTTWLRDVGASVPTSYPVRRHAS</sequence>
<name>A0ABP4EZ66_9ACTN</name>
<evidence type="ECO:0000313" key="1">
    <source>
        <dbReference type="EMBL" id="GAA1137423.1"/>
    </source>
</evidence>